<name>A0A1M5BLE8_9FLAO</name>
<accession>A0A1M5BLE8</accession>
<dbReference type="EMBL" id="FQVO01000020">
    <property type="protein sequence ID" value="SHF43266.1"/>
    <property type="molecule type" value="Genomic_DNA"/>
</dbReference>
<evidence type="ECO:0008006" key="5">
    <source>
        <dbReference type="Google" id="ProtNLM"/>
    </source>
</evidence>
<keyword evidence="4" id="KW-1185">Reference proteome</keyword>
<gene>
    <name evidence="3" type="ORF">SAMN05444408_12024</name>
</gene>
<evidence type="ECO:0000313" key="4">
    <source>
        <dbReference type="Proteomes" id="UP000184236"/>
    </source>
</evidence>
<sequence>MCISDVNLIKLCLPERKCKHFILHLNMNNRNRGKNTSDDSLFGSQKQVDLLRMAVEDMHYLLSREYPEKASSELAGNRYRLKTRQIQAIRGASASQQQMLNRKSKQATAEDLKGKNIYIDGFNVLILLESMLSGAYIFEGLDGCFRDLSGVHGTYKRVSQTLPSLELVADFFEQCNIGKLCWVFDRPVSNSGRICQLISEFAKERELDWETSLEFNPDQFLAEHGECIISSDAWILDHCKKWFNLIRYLIDTKNLNAHIIQFSLT</sequence>
<dbReference type="PANTHER" id="PTHR42252:SF1">
    <property type="entry name" value="DUF434 DOMAIN-CONTAINING PROTEIN"/>
    <property type="match status" value="1"/>
</dbReference>
<evidence type="ECO:0000259" key="2">
    <source>
        <dbReference type="Pfam" id="PF18481"/>
    </source>
</evidence>
<proteinExistence type="predicted"/>
<dbReference type="Pfam" id="PF18481">
    <property type="entry name" value="DUF5616"/>
    <property type="match status" value="1"/>
</dbReference>
<dbReference type="STRING" id="1302685.SAMN05444408_12024"/>
<protein>
    <recommendedName>
        <fullName evidence="5">DUF434 domain-containing protein</fullName>
    </recommendedName>
</protein>
<dbReference type="AlphaFoldDB" id="A0A1M5BLE8"/>
<dbReference type="Proteomes" id="UP000184236">
    <property type="component" value="Unassembled WGS sequence"/>
</dbReference>
<feature type="domain" description="DUF434" evidence="1">
    <location>
        <begin position="51"/>
        <end position="105"/>
    </location>
</feature>
<dbReference type="InterPro" id="IPR007368">
    <property type="entry name" value="DUF434"/>
</dbReference>
<evidence type="ECO:0000259" key="1">
    <source>
        <dbReference type="Pfam" id="PF04256"/>
    </source>
</evidence>
<dbReference type="PANTHER" id="PTHR42252">
    <property type="entry name" value="DUF5616 DOMAIN-CONTAINING PROTEIN"/>
    <property type="match status" value="1"/>
</dbReference>
<dbReference type="Pfam" id="PF04256">
    <property type="entry name" value="DUF434"/>
    <property type="match status" value="1"/>
</dbReference>
<reference evidence="4" key="1">
    <citation type="submission" date="2016-11" db="EMBL/GenBank/DDBJ databases">
        <authorList>
            <person name="Varghese N."/>
            <person name="Submissions S."/>
        </authorList>
    </citation>
    <scope>NUCLEOTIDE SEQUENCE [LARGE SCALE GENOMIC DNA]</scope>
    <source>
        <strain evidence="4">DSM 26898</strain>
    </source>
</reference>
<dbReference type="InterPro" id="IPR041652">
    <property type="entry name" value="DUF5616"/>
</dbReference>
<feature type="domain" description="DUF5616" evidence="2">
    <location>
        <begin position="110"/>
        <end position="247"/>
    </location>
</feature>
<evidence type="ECO:0000313" key="3">
    <source>
        <dbReference type="EMBL" id="SHF43266.1"/>
    </source>
</evidence>
<organism evidence="3 4">
    <name type="scientific">Chryseobacterium takakiae</name>
    <dbReference type="NCBI Taxonomy" id="1302685"/>
    <lineage>
        <taxon>Bacteria</taxon>
        <taxon>Pseudomonadati</taxon>
        <taxon>Bacteroidota</taxon>
        <taxon>Flavobacteriia</taxon>
        <taxon>Flavobacteriales</taxon>
        <taxon>Weeksellaceae</taxon>
        <taxon>Chryseobacterium group</taxon>
        <taxon>Chryseobacterium</taxon>
    </lineage>
</organism>